<comment type="caution">
    <text evidence="3">The sequence shown here is derived from an EMBL/GenBank/DDBJ whole genome shotgun (WGS) entry which is preliminary data.</text>
</comment>
<dbReference type="AlphaFoldDB" id="A0A939ES89"/>
<proteinExistence type="predicted"/>
<evidence type="ECO:0000313" key="3">
    <source>
        <dbReference type="EMBL" id="MBO0356523.1"/>
    </source>
</evidence>
<reference evidence="3" key="1">
    <citation type="submission" date="2021-03" db="EMBL/GenBank/DDBJ databases">
        <authorList>
            <person name="Kim M.K."/>
        </authorList>
    </citation>
    <scope>NUCLEOTIDE SEQUENCE</scope>
    <source>
        <strain evidence="3">BT186</strain>
    </source>
</reference>
<feature type="chain" id="PRO_5038118693" evidence="1">
    <location>
        <begin position="23"/>
        <end position="366"/>
    </location>
</feature>
<feature type="domain" description="Secretion system C-terminal sorting" evidence="2">
    <location>
        <begin position="291"/>
        <end position="365"/>
    </location>
</feature>
<name>A0A939ES89_9BACT</name>
<dbReference type="InterPro" id="IPR026444">
    <property type="entry name" value="Secre_tail"/>
</dbReference>
<evidence type="ECO:0000259" key="2">
    <source>
        <dbReference type="Pfam" id="PF18962"/>
    </source>
</evidence>
<feature type="signal peptide" evidence="1">
    <location>
        <begin position="1"/>
        <end position="22"/>
    </location>
</feature>
<sequence>MKKLFTLAAIGALAATSLNANAQFTVDGTASAAEIGTGIGKYQLAASYTNTHSEADRGLKALYVGYTATTLNVLVTGSAESASGNYRALILYLNTPGRTGAPAGVQLAGGSDAPSPLKHRPTLDMQVDYGFRASVGPTSATSSDVYFSRVSYVTGTSVAVGNDTYIGQGSKAGAVVTAPSTLDLAGSKFAYLNTATLTANTNNAGWEIEIPLSTLGTGVTVGSRLDMFVAFTDGDGVFTTDIIPQVAGRTTVFGADPNFTTIAGTQSLAYVIGTGVLSSRNPVAAELGFQVYPNPAQAATTVAYKVNGQQNVSLAVYNSMGQLVRSLANEQQAGNKQYTLSNLAAGSYLVKLKVGDQATSQKVIVE</sequence>
<dbReference type="Pfam" id="PF18962">
    <property type="entry name" value="Por_Secre_tail"/>
    <property type="match status" value="1"/>
</dbReference>
<protein>
    <submittedName>
        <fullName evidence="3">T9SS type A sorting domain-containing protein</fullName>
    </submittedName>
</protein>
<dbReference type="RefSeq" id="WP_206980030.1">
    <property type="nucleotide sequence ID" value="NZ_JAFLQZ010000001.1"/>
</dbReference>
<dbReference type="EMBL" id="JAFLQZ010000001">
    <property type="protein sequence ID" value="MBO0356523.1"/>
    <property type="molecule type" value="Genomic_DNA"/>
</dbReference>
<dbReference type="NCBIfam" id="TIGR04183">
    <property type="entry name" value="Por_Secre_tail"/>
    <property type="match status" value="1"/>
</dbReference>
<keyword evidence="4" id="KW-1185">Reference proteome</keyword>
<evidence type="ECO:0000313" key="4">
    <source>
        <dbReference type="Proteomes" id="UP000664144"/>
    </source>
</evidence>
<keyword evidence="1" id="KW-0732">Signal</keyword>
<accession>A0A939ES89</accession>
<evidence type="ECO:0000256" key="1">
    <source>
        <dbReference type="SAM" id="SignalP"/>
    </source>
</evidence>
<gene>
    <name evidence="3" type="ORF">J0X19_01070</name>
</gene>
<dbReference type="Gene3D" id="2.60.40.4070">
    <property type="match status" value="1"/>
</dbReference>
<organism evidence="3 4">
    <name type="scientific">Hymenobacter telluris</name>
    <dbReference type="NCBI Taxonomy" id="2816474"/>
    <lineage>
        <taxon>Bacteria</taxon>
        <taxon>Pseudomonadati</taxon>
        <taxon>Bacteroidota</taxon>
        <taxon>Cytophagia</taxon>
        <taxon>Cytophagales</taxon>
        <taxon>Hymenobacteraceae</taxon>
        <taxon>Hymenobacter</taxon>
    </lineage>
</organism>
<dbReference type="Proteomes" id="UP000664144">
    <property type="component" value="Unassembled WGS sequence"/>
</dbReference>